<gene>
    <name evidence="1" type="ORF">DSCA_03180</name>
</gene>
<accession>A0A5K7YB48</accession>
<organism evidence="1 2">
    <name type="scientific">Desulfosarcina alkanivorans</name>
    <dbReference type="NCBI Taxonomy" id="571177"/>
    <lineage>
        <taxon>Bacteria</taxon>
        <taxon>Pseudomonadati</taxon>
        <taxon>Thermodesulfobacteriota</taxon>
        <taxon>Desulfobacteria</taxon>
        <taxon>Desulfobacterales</taxon>
        <taxon>Desulfosarcinaceae</taxon>
        <taxon>Desulfosarcina</taxon>
    </lineage>
</organism>
<evidence type="ECO:0000313" key="2">
    <source>
        <dbReference type="Proteomes" id="UP000427906"/>
    </source>
</evidence>
<evidence type="ECO:0000313" key="1">
    <source>
        <dbReference type="EMBL" id="BBO66388.1"/>
    </source>
</evidence>
<name>A0A5K7YB48_9BACT</name>
<evidence type="ECO:0008006" key="3">
    <source>
        <dbReference type="Google" id="ProtNLM"/>
    </source>
</evidence>
<protein>
    <recommendedName>
        <fullName evidence="3">1-acyl-sn-glycerol-3-phosphate acyltransferase</fullName>
    </recommendedName>
</protein>
<keyword evidence="2" id="KW-1185">Reference proteome</keyword>
<dbReference type="EMBL" id="AP021874">
    <property type="protein sequence ID" value="BBO66388.1"/>
    <property type="molecule type" value="Genomic_DNA"/>
</dbReference>
<proteinExistence type="predicted"/>
<dbReference type="KEGG" id="dalk:DSCA_03180"/>
<sequence length="69" mass="7884">MALETGVPVLPVTVTGGRKILPKESLRILPGDMKLIIHKPIPVNEYTYETRDKLVERVRKAIEKDMEQE</sequence>
<dbReference type="Proteomes" id="UP000427906">
    <property type="component" value="Chromosome"/>
</dbReference>
<reference evidence="1 2" key="1">
    <citation type="submission" date="2019-11" db="EMBL/GenBank/DDBJ databases">
        <title>Comparative genomics of hydrocarbon-degrading Desulfosarcina strains.</title>
        <authorList>
            <person name="Watanabe M."/>
            <person name="Kojima H."/>
            <person name="Fukui M."/>
        </authorList>
    </citation>
    <scope>NUCLEOTIDE SEQUENCE [LARGE SCALE GENOMIC DNA]</scope>
    <source>
        <strain evidence="1 2">PL12</strain>
    </source>
</reference>
<dbReference type="AlphaFoldDB" id="A0A5K7YB48"/>
<dbReference type="SUPFAM" id="SSF69593">
    <property type="entry name" value="Glycerol-3-phosphate (1)-acyltransferase"/>
    <property type="match status" value="1"/>
</dbReference>